<dbReference type="Pfam" id="PF03966">
    <property type="entry name" value="Trm112p"/>
    <property type="match status" value="1"/>
</dbReference>
<dbReference type="SUPFAM" id="SSF158997">
    <property type="entry name" value="Trm112p-like"/>
    <property type="match status" value="1"/>
</dbReference>
<gene>
    <name evidence="2" type="ORF">COEREDRAFT_38771</name>
</gene>
<protein>
    <recommendedName>
        <fullName evidence="4">Trm112p-domain-containing protein</fullName>
    </recommendedName>
</protein>
<dbReference type="PANTHER" id="PTHR12773:SF0">
    <property type="entry name" value="MULTIFUNCTIONAL METHYLTRANSFERASE SUBUNIT TRM112-LIKE PROTEIN"/>
    <property type="match status" value="1"/>
</dbReference>
<keyword evidence="3" id="KW-1185">Reference proteome</keyword>
<accession>A0A2G5BIA0</accession>
<evidence type="ECO:0000313" key="2">
    <source>
        <dbReference type="EMBL" id="PIA18746.1"/>
    </source>
</evidence>
<dbReference type="PANTHER" id="PTHR12773">
    <property type="entry name" value="UPF0315 PROTEIN-RELATED"/>
    <property type="match status" value="1"/>
</dbReference>
<evidence type="ECO:0000256" key="1">
    <source>
        <dbReference type="ARBA" id="ARBA00007980"/>
    </source>
</evidence>
<comment type="similarity">
    <text evidence="1">Belongs to the TRM112 family.</text>
</comment>
<dbReference type="GO" id="GO:0046982">
    <property type="term" value="F:protein heterodimerization activity"/>
    <property type="evidence" value="ECO:0007669"/>
    <property type="project" value="InterPro"/>
</dbReference>
<proteinExistence type="inferred from homology"/>
<dbReference type="AlphaFoldDB" id="A0A2G5BIA0"/>
<reference evidence="2 3" key="1">
    <citation type="journal article" date="2015" name="Genome Biol. Evol.">
        <title>Phylogenomic analyses indicate that early fungi evolved digesting cell walls of algal ancestors of land plants.</title>
        <authorList>
            <person name="Chang Y."/>
            <person name="Wang S."/>
            <person name="Sekimoto S."/>
            <person name="Aerts A.L."/>
            <person name="Choi C."/>
            <person name="Clum A."/>
            <person name="LaButti K.M."/>
            <person name="Lindquist E.A."/>
            <person name="Yee Ngan C."/>
            <person name="Ohm R.A."/>
            <person name="Salamov A.A."/>
            <person name="Grigoriev I.V."/>
            <person name="Spatafora J.W."/>
            <person name="Berbee M.L."/>
        </authorList>
    </citation>
    <scope>NUCLEOTIDE SEQUENCE [LARGE SCALE GENOMIC DNA]</scope>
    <source>
        <strain evidence="2 3">NRRL 1564</strain>
    </source>
</reference>
<dbReference type="GO" id="GO:0030488">
    <property type="term" value="P:tRNA methylation"/>
    <property type="evidence" value="ECO:0007669"/>
    <property type="project" value="TreeGrafter"/>
</dbReference>
<name>A0A2G5BIA0_COERN</name>
<dbReference type="InterPro" id="IPR039127">
    <property type="entry name" value="Trm112"/>
</dbReference>
<evidence type="ECO:0000313" key="3">
    <source>
        <dbReference type="Proteomes" id="UP000242474"/>
    </source>
</evidence>
<dbReference type="GO" id="GO:0070476">
    <property type="term" value="P:rRNA (guanine-N7)-methylation"/>
    <property type="evidence" value="ECO:0007669"/>
    <property type="project" value="TreeGrafter"/>
</dbReference>
<dbReference type="OrthoDB" id="2187549at2759"/>
<evidence type="ECO:0008006" key="4">
    <source>
        <dbReference type="Google" id="ProtNLM"/>
    </source>
</evidence>
<organism evidence="2 3">
    <name type="scientific">Coemansia reversa (strain ATCC 12441 / NRRL 1564)</name>
    <dbReference type="NCBI Taxonomy" id="763665"/>
    <lineage>
        <taxon>Eukaryota</taxon>
        <taxon>Fungi</taxon>
        <taxon>Fungi incertae sedis</taxon>
        <taxon>Zoopagomycota</taxon>
        <taxon>Kickxellomycotina</taxon>
        <taxon>Kickxellomycetes</taxon>
        <taxon>Kickxellales</taxon>
        <taxon>Kickxellaceae</taxon>
        <taxon>Coemansia</taxon>
    </lineage>
</organism>
<dbReference type="Gene3D" id="2.20.25.10">
    <property type="match status" value="1"/>
</dbReference>
<dbReference type="CDD" id="cd21089">
    <property type="entry name" value="Trm112-like"/>
    <property type="match status" value="1"/>
</dbReference>
<dbReference type="EMBL" id="KZ303489">
    <property type="protein sequence ID" value="PIA18746.1"/>
    <property type="molecule type" value="Genomic_DNA"/>
</dbReference>
<dbReference type="InterPro" id="IPR005651">
    <property type="entry name" value="Trm112-like"/>
</dbReference>
<sequence>MRLITHNMLKCHVKNCKNPDKQFPLQFKDVKLEQIEAERNDEFLVRMLPRLDWSALLKTTKELGIVIPEKVPANPADDDEFLQALHTAILEMHVKEGSMICNGCGHEYKITKGIPNMLLAEHEI</sequence>
<dbReference type="Proteomes" id="UP000242474">
    <property type="component" value="Unassembled WGS sequence"/>
</dbReference>
<dbReference type="STRING" id="763665.A0A2G5BIA0"/>